<dbReference type="GO" id="GO:0003677">
    <property type="term" value="F:DNA binding"/>
    <property type="evidence" value="ECO:0007669"/>
    <property type="project" value="UniProtKB-KW"/>
</dbReference>
<dbReference type="PANTHER" id="PTHR44688:SF16">
    <property type="entry name" value="DNA-BINDING TRANSCRIPTIONAL ACTIVATOR DEVR_DOSR"/>
    <property type="match status" value="1"/>
</dbReference>
<reference evidence="5 6" key="1">
    <citation type="submission" date="2015-05" db="EMBL/GenBank/DDBJ databases">
        <title>A genomic and transcriptomic approach to investigate the blue pigment phenotype in Pseudomonas fluorescens.</title>
        <authorList>
            <person name="Andreani N.A."/>
            <person name="Cardazzo B."/>
        </authorList>
    </citation>
    <scope>NUCLEOTIDE SEQUENCE [LARGE SCALE GENOMIC DNA]</scope>
    <source>
        <strain evidence="5 6">Ps_40</strain>
    </source>
</reference>
<dbReference type="InterPro" id="IPR016032">
    <property type="entry name" value="Sig_transdc_resp-reg_C-effctor"/>
</dbReference>
<keyword evidence="1" id="KW-0805">Transcription regulation</keyword>
<protein>
    <submittedName>
        <fullName evidence="5">DNA-binding transcriptional activator UhpA</fullName>
    </submittedName>
</protein>
<dbReference type="PANTHER" id="PTHR44688">
    <property type="entry name" value="DNA-BINDING TRANSCRIPTIONAL ACTIVATOR DEVR_DOSR"/>
    <property type="match status" value="1"/>
</dbReference>
<dbReference type="PRINTS" id="PR00038">
    <property type="entry name" value="HTHLUXR"/>
</dbReference>
<evidence type="ECO:0000256" key="3">
    <source>
        <dbReference type="ARBA" id="ARBA00023163"/>
    </source>
</evidence>
<accession>A0A109KVX3</accession>
<dbReference type="Proteomes" id="UP000063434">
    <property type="component" value="Unassembled WGS sequence"/>
</dbReference>
<dbReference type="EMBL" id="LCYC01000039">
    <property type="protein sequence ID" value="KWV76385.1"/>
    <property type="molecule type" value="Genomic_DNA"/>
</dbReference>
<keyword evidence="3" id="KW-0804">Transcription</keyword>
<evidence type="ECO:0000313" key="5">
    <source>
        <dbReference type="EMBL" id="KWV76385.1"/>
    </source>
</evidence>
<dbReference type="AlphaFoldDB" id="A0A109KVX3"/>
<dbReference type="SUPFAM" id="SSF46894">
    <property type="entry name" value="C-terminal effector domain of the bipartite response regulators"/>
    <property type="match status" value="1"/>
</dbReference>
<dbReference type="PATRIC" id="fig|294.195.peg.2913"/>
<keyword evidence="2 5" id="KW-0238">DNA-binding</keyword>
<dbReference type="InterPro" id="IPR000792">
    <property type="entry name" value="Tscrpt_reg_LuxR_C"/>
</dbReference>
<dbReference type="PROSITE" id="PS50043">
    <property type="entry name" value="HTH_LUXR_2"/>
    <property type="match status" value="1"/>
</dbReference>
<dbReference type="Gene3D" id="1.10.10.10">
    <property type="entry name" value="Winged helix-like DNA-binding domain superfamily/Winged helix DNA-binding domain"/>
    <property type="match status" value="1"/>
</dbReference>
<gene>
    <name evidence="5" type="ORF">PFL603g_02725</name>
</gene>
<feature type="domain" description="HTH luxR-type" evidence="4">
    <location>
        <begin position="257"/>
        <end position="322"/>
    </location>
</feature>
<dbReference type="RefSeq" id="WP_056783241.1">
    <property type="nucleotide sequence ID" value="NZ_LCYC01000039.1"/>
</dbReference>
<evidence type="ECO:0000259" key="4">
    <source>
        <dbReference type="PROSITE" id="PS50043"/>
    </source>
</evidence>
<evidence type="ECO:0000256" key="2">
    <source>
        <dbReference type="ARBA" id="ARBA00023125"/>
    </source>
</evidence>
<evidence type="ECO:0000313" key="6">
    <source>
        <dbReference type="Proteomes" id="UP000063434"/>
    </source>
</evidence>
<evidence type="ECO:0000256" key="1">
    <source>
        <dbReference type="ARBA" id="ARBA00023015"/>
    </source>
</evidence>
<comment type="caution">
    <text evidence="5">The sequence shown here is derived from an EMBL/GenBank/DDBJ whole genome shotgun (WGS) entry which is preliminary data.</text>
</comment>
<dbReference type="CDD" id="cd06170">
    <property type="entry name" value="LuxR_C_like"/>
    <property type="match status" value="1"/>
</dbReference>
<proteinExistence type="predicted"/>
<dbReference type="InterPro" id="IPR036388">
    <property type="entry name" value="WH-like_DNA-bd_sf"/>
</dbReference>
<dbReference type="Pfam" id="PF00196">
    <property type="entry name" value="GerE"/>
    <property type="match status" value="1"/>
</dbReference>
<dbReference type="GO" id="GO:0006355">
    <property type="term" value="P:regulation of DNA-templated transcription"/>
    <property type="evidence" value="ECO:0007669"/>
    <property type="project" value="InterPro"/>
</dbReference>
<name>A0A109KVX3_PSEFL</name>
<dbReference type="PROSITE" id="PS00622">
    <property type="entry name" value="HTH_LUXR_1"/>
    <property type="match status" value="1"/>
</dbReference>
<dbReference type="SMART" id="SM00421">
    <property type="entry name" value="HTH_LUXR"/>
    <property type="match status" value="1"/>
</dbReference>
<organism evidence="5 6">
    <name type="scientific">Pseudomonas fluorescens</name>
    <dbReference type="NCBI Taxonomy" id="294"/>
    <lineage>
        <taxon>Bacteria</taxon>
        <taxon>Pseudomonadati</taxon>
        <taxon>Pseudomonadota</taxon>
        <taxon>Gammaproteobacteria</taxon>
        <taxon>Pseudomonadales</taxon>
        <taxon>Pseudomonadaceae</taxon>
        <taxon>Pseudomonas</taxon>
    </lineage>
</organism>
<sequence>MNRLDPASLLQAFSTLTLDLQRLAQHQDIEHFQHHALARLNQLLAFDSAWWGRSAVINGVPHEHNSYLYQLPPDYLADWQSIRHLDVTVARVHASPGEAVIIDMRDPASGSALNWLGQRHGLGELLCVIHIDPQTHLSHHLTLYRQPTAPTFNAQDCQLLNNLMLHLVAAVSANQIRTLVAMRETLTSPRNLALAVCDPRGVLQCAERGFVDLLLTEWPQWCGPTLPVPLDERGHDGKHIHIQVSPVGDQLLLAARVNRALPQLSPRENDVAQGFGEGKTYKEVARDLGLSPNTVRHHIRAIYTKLGVKDKARIAHLVHAPPD</sequence>